<dbReference type="PANTHER" id="PTHR44942">
    <property type="entry name" value="METHYLTRANSF_11 DOMAIN-CONTAINING PROTEIN"/>
    <property type="match status" value="1"/>
</dbReference>
<gene>
    <name evidence="4" type="ORF">PB01_10225</name>
</gene>
<dbReference type="SUPFAM" id="SSF53335">
    <property type="entry name" value="S-adenosyl-L-methionine-dependent methyltransferases"/>
    <property type="match status" value="1"/>
</dbReference>
<dbReference type="RefSeq" id="WP_151700103.1">
    <property type="nucleotide sequence ID" value="NZ_CP031223.1"/>
</dbReference>
<sequence length="264" mass="30577">MANYGEDLFKGAALYYSRYRPIYPASLIRFLITRFNLDGSGQMLDLGCGDGRLALRLTDWFEKIVGVDMEPEMIQLAQTLSREYRIENTERFIGDVEKYKSKFKDEFRMVTIAKAFHWMDRPVVLDHLYEMISDGGGIAIIDNFSPTGVLLPWQKKVRDVVDHWYGNERRAGNTIYSHPEITHQEIIANSKFDLEVHQIPPYELYWTINSIIGNHYSTSYGSKRFLGENVTSFEEHLKEELLAIDPTGVFIEEINTSVKLAFKK</sequence>
<dbReference type="AlphaFoldDB" id="A0A5J6SMK0"/>
<evidence type="ECO:0000313" key="4">
    <source>
        <dbReference type="EMBL" id="QFF99175.1"/>
    </source>
</evidence>
<dbReference type="InterPro" id="IPR051052">
    <property type="entry name" value="Diverse_substrate_MTase"/>
</dbReference>
<dbReference type="InterPro" id="IPR041698">
    <property type="entry name" value="Methyltransf_25"/>
</dbReference>
<name>A0A5J6SMK0_9BACI</name>
<dbReference type="PANTHER" id="PTHR44942:SF4">
    <property type="entry name" value="METHYLTRANSFERASE TYPE 11 DOMAIN-CONTAINING PROTEIN"/>
    <property type="match status" value="1"/>
</dbReference>
<evidence type="ECO:0000259" key="3">
    <source>
        <dbReference type="Pfam" id="PF13649"/>
    </source>
</evidence>
<evidence type="ECO:0000256" key="2">
    <source>
        <dbReference type="ARBA" id="ARBA00022679"/>
    </source>
</evidence>
<dbReference type="Proteomes" id="UP000325517">
    <property type="component" value="Chromosome"/>
</dbReference>
<proteinExistence type="predicted"/>
<protein>
    <submittedName>
        <fullName evidence="4">Class I SAM-dependent methyltransferase</fullName>
    </submittedName>
</protein>
<dbReference type="OrthoDB" id="9797252at2"/>
<reference evidence="4 5" key="1">
    <citation type="submission" date="2018-07" db="EMBL/GenBank/DDBJ databases">
        <title>Complete genome sequence of Psychrobacillus sp. PB01, isolated from iceberg, and comparative genome analysis of Psychrobacillus strains.</title>
        <authorList>
            <person name="Lee P.C."/>
        </authorList>
    </citation>
    <scope>NUCLEOTIDE SEQUENCE [LARGE SCALE GENOMIC DNA]</scope>
    <source>
        <strain evidence="4 5">PB01</strain>
    </source>
</reference>
<dbReference type="EMBL" id="CP031223">
    <property type="protein sequence ID" value="QFF99175.1"/>
    <property type="molecule type" value="Genomic_DNA"/>
</dbReference>
<dbReference type="Pfam" id="PF13649">
    <property type="entry name" value="Methyltransf_25"/>
    <property type="match status" value="1"/>
</dbReference>
<keyword evidence="5" id="KW-1185">Reference proteome</keyword>
<dbReference type="GO" id="GO:0008168">
    <property type="term" value="F:methyltransferase activity"/>
    <property type="evidence" value="ECO:0007669"/>
    <property type="project" value="UniProtKB-KW"/>
</dbReference>
<dbReference type="CDD" id="cd02440">
    <property type="entry name" value="AdoMet_MTases"/>
    <property type="match status" value="1"/>
</dbReference>
<dbReference type="InterPro" id="IPR029063">
    <property type="entry name" value="SAM-dependent_MTases_sf"/>
</dbReference>
<dbReference type="KEGG" id="psyo:PB01_10225"/>
<dbReference type="Gene3D" id="3.40.50.150">
    <property type="entry name" value="Vaccinia Virus protein VP39"/>
    <property type="match status" value="1"/>
</dbReference>
<dbReference type="GO" id="GO:0032259">
    <property type="term" value="P:methylation"/>
    <property type="evidence" value="ECO:0007669"/>
    <property type="project" value="UniProtKB-KW"/>
</dbReference>
<keyword evidence="2 4" id="KW-0808">Transferase</keyword>
<evidence type="ECO:0000256" key="1">
    <source>
        <dbReference type="ARBA" id="ARBA00022603"/>
    </source>
</evidence>
<accession>A0A5J6SMK0</accession>
<keyword evidence="1 4" id="KW-0489">Methyltransferase</keyword>
<evidence type="ECO:0000313" key="5">
    <source>
        <dbReference type="Proteomes" id="UP000325517"/>
    </source>
</evidence>
<organism evidence="4 5">
    <name type="scientific">Psychrobacillus glaciei</name>
    <dbReference type="NCBI Taxonomy" id="2283160"/>
    <lineage>
        <taxon>Bacteria</taxon>
        <taxon>Bacillati</taxon>
        <taxon>Bacillota</taxon>
        <taxon>Bacilli</taxon>
        <taxon>Bacillales</taxon>
        <taxon>Bacillaceae</taxon>
        <taxon>Psychrobacillus</taxon>
    </lineage>
</organism>
<feature type="domain" description="Methyltransferase" evidence="3">
    <location>
        <begin position="44"/>
        <end position="136"/>
    </location>
</feature>